<evidence type="ECO:0000313" key="3">
    <source>
        <dbReference type="EMBL" id="AHN52260.1"/>
    </source>
</evidence>
<organism evidence="3">
    <name type="scientific">Bacillus paranthracis</name>
    <dbReference type="NCBI Taxonomy" id="2026186"/>
    <lineage>
        <taxon>Bacteria</taxon>
        <taxon>Bacillati</taxon>
        <taxon>Bacillota</taxon>
        <taxon>Bacilli</taxon>
        <taxon>Bacillales</taxon>
        <taxon>Bacillaceae</taxon>
        <taxon>Bacillus</taxon>
        <taxon>Bacillus cereus group</taxon>
    </lineage>
</organism>
<sequence length="196" mass="23107">MSKLVCRMAKVKKNDIRGYQIHNLRELKSNTNPDIDPTRSHLNKDFINDQPINFKKKWEERIKEGYTLKREIRGDATRYNEFIIGSDKEFFDKLDQAEKDRFFKTATDFFTERYGKENVLYSIAHYDELRGAGAHAHVAVVPLKDGKLTGKEVFDRKELRYLQEELPKALQRAGFDIERGREGSKAQHMKQPRSRR</sequence>
<accession>A0A0C4K3V3</accession>
<comment type="similarity">
    <text evidence="1">Belongs to the plasmid mobilization pre family.</text>
</comment>
<dbReference type="InterPro" id="IPR001668">
    <property type="entry name" value="Mob_Pre"/>
</dbReference>
<reference evidence="3" key="1">
    <citation type="journal article" date="2011" name="Appl. Environ. Microbiol.">
        <title>Tetracycline resistance-encoding plasmid from Bacillus sp. strain #24, isolated from the marine sponge Haliclona simulans.</title>
        <authorList>
            <person name="Phelan R.W."/>
            <person name="Clarke C."/>
            <person name="Morrissey J.P."/>
            <person name="Dobson A.D."/>
            <person name="O'Gara F."/>
            <person name="Barbosa T.M."/>
        </authorList>
    </citation>
    <scope>NUCLEOTIDE SEQUENCE</scope>
    <source>
        <strain evidence="3">#24</strain>
        <plasmid evidence="3">pBHS24B</plasmid>
    </source>
</reference>
<protein>
    <submittedName>
        <fullName evidence="3">Mob</fullName>
    </submittedName>
</protein>
<dbReference type="EMBL" id="KC991136">
    <property type="protein sequence ID" value="AHN52260.1"/>
    <property type="molecule type" value="Genomic_DNA"/>
</dbReference>
<dbReference type="AlphaFoldDB" id="A0A0C4K3V3"/>
<feature type="compositionally biased region" description="Basic and acidic residues" evidence="2">
    <location>
        <begin position="175"/>
        <end position="185"/>
    </location>
</feature>
<feature type="compositionally biased region" description="Basic residues" evidence="2">
    <location>
        <begin position="187"/>
        <end position="196"/>
    </location>
</feature>
<dbReference type="Gene3D" id="3.30.930.30">
    <property type="match status" value="1"/>
</dbReference>
<keyword evidence="3" id="KW-0614">Plasmid</keyword>
<feature type="region of interest" description="Disordered" evidence="2">
    <location>
        <begin position="173"/>
        <end position="196"/>
    </location>
</feature>
<geneLocation type="plasmid" evidence="3">
    <name>pBHS24B</name>
</geneLocation>
<evidence type="ECO:0000256" key="2">
    <source>
        <dbReference type="SAM" id="MobiDB-lite"/>
    </source>
</evidence>
<reference evidence="3" key="2">
    <citation type="journal article" date="2014" name="PLoS ONE">
        <title>A Novel Erythromycin Resistance Plasmid from Bacillus Sp. Strain HS24, Isolated from the Marine Sponge Haliclona Simulans.</title>
        <authorList>
            <person name="Barbosa T.M."/>
            <person name="Phelan R.W."/>
            <person name="Leong D."/>
            <person name="Morrissey J.P."/>
            <person name="Adams C."/>
            <person name="Dobson A.D."/>
            <person name="O'Gara F."/>
        </authorList>
    </citation>
    <scope>NUCLEOTIDE SEQUENCE</scope>
    <source>
        <strain evidence="3">#24</strain>
        <plasmid evidence="3">pBHS24B</plasmid>
    </source>
</reference>
<dbReference type="NCBIfam" id="NF041497">
    <property type="entry name" value="MobV"/>
    <property type="match status" value="1"/>
</dbReference>
<dbReference type="Pfam" id="PF01076">
    <property type="entry name" value="Mob_Pre"/>
    <property type="match status" value="1"/>
</dbReference>
<dbReference type="GO" id="GO:0006310">
    <property type="term" value="P:DNA recombination"/>
    <property type="evidence" value="ECO:0007669"/>
    <property type="project" value="InterPro"/>
</dbReference>
<name>A0A0C4K3V3_9BACI</name>
<proteinExistence type="inferred from homology"/>
<evidence type="ECO:0000256" key="1">
    <source>
        <dbReference type="ARBA" id="ARBA00010657"/>
    </source>
</evidence>
<dbReference type="CDD" id="cd17242">
    <property type="entry name" value="MobM_relaxase"/>
    <property type="match status" value="1"/>
</dbReference>
<dbReference type="GO" id="GO:0003677">
    <property type="term" value="F:DNA binding"/>
    <property type="evidence" value="ECO:0007669"/>
    <property type="project" value="InterPro"/>
</dbReference>
<dbReference type="RefSeq" id="WP_430640777.1">
    <property type="nucleotide sequence ID" value="NZ_KC991136.1"/>
</dbReference>